<evidence type="ECO:0000256" key="1">
    <source>
        <dbReference type="SAM" id="MobiDB-lite"/>
    </source>
</evidence>
<evidence type="ECO:0000313" key="2">
    <source>
        <dbReference type="Proteomes" id="UP000248484"/>
    </source>
</evidence>
<dbReference type="Proteomes" id="UP000248484">
    <property type="component" value="Chromosome 12"/>
</dbReference>
<accession>A0A9W2X188</accession>
<dbReference type="GeneID" id="129392639"/>
<reference evidence="3" key="1">
    <citation type="submission" date="2025-08" db="UniProtKB">
        <authorList>
            <consortium name="RefSeq"/>
        </authorList>
    </citation>
    <scope>IDENTIFICATION</scope>
    <source>
        <tissue evidence="3">Muscle</tissue>
    </source>
</reference>
<feature type="compositionally biased region" description="Basic residues" evidence="1">
    <location>
        <begin position="22"/>
        <end position="35"/>
    </location>
</feature>
<dbReference type="RefSeq" id="XP_054945095.1">
    <property type="nucleotide sequence ID" value="XM_055089120.1"/>
</dbReference>
<dbReference type="AlphaFoldDB" id="A0A9W2X188"/>
<protein>
    <submittedName>
        <fullName evidence="3">Uncharacterized protein</fullName>
    </submittedName>
</protein>
<feature type="region of interest" description="Disordered" evidence="1">
    <location>
        <begin position="1"/>
        <end position="76"/>
    </location>
</feature>
<sequence length="213" mass="23075">MTWFSRAAPSAADPRGRQPPQLRRRRGPYQAHPRRGGQPGERGRRNATSVRSRRRSKAVGRTTREACKGAGEGGARTQLRGAACWPGAVRSAGSTLATPEGHTPHTSTPAGLGPLAPGPGASPDRLPHPASNAGSFVECKLASEILTAWPLPLRRLTPLNRLELPPLRGPDSGFTEKVKNIQLQHPLPRFSNLKLDRGKTEKVKISSFRFENL</sequence>
<organism evidence="2 3">
    <name type="scientific">Physeter macrocephalus</name>
    <name type="common">Sperm whale</name>
    <name type="synonym">Physeter catodon</name>
    <dbReference type="NCBI Taxonomy" id="9755"/>
    <lineage>
        <taxon>Eukaryota</taxon>
        <taxon>Metazoa</taxon>
        <taxon>Chordata</taxon>
        <taxon>Craniata</taxon>
        <taxon>Vertebrata</taxon>
        <taxon>Euteleostomi</taxon>
        <taxon>Mammalia</taxon>
        <taxon>Eutheria</taxon>
        <taxon>Laurasiatheria</taxon>
        <taxon>Artiodactyla</taxon>
        <taxon>Whippomorpha</taxon>
        <taxon>Cetacea</taxon>
        <taxon>Odontoceti</taxon>
        <taxon>Physeteridae</taxon>
        <taxon>Physeter</taxon>
    </lineage>
</organism>
<name>A0A9W2X188_PHYMC</name>
<proteinExistence type="predicted"/>
<feature type="compositionally biased region" description="Low complexity" evidence="1">
    <location>
        <begin position="109"/>
        <end position="121"/>
    </location>
</feature>
<gene>
    <name evidence="3" type="primary">LOC129392639</name>
</gene>
<dbReference type="KEGG" id="pcad:129392639"/>
<keyword evidence="2" id="KW-1185">Reference proteome</keyword>
<feature type="region of interest" description="Disordered" evidence="1">
    <location>
        <begin position="92"/>
        <end position="129"/>
    </location>
</feature>
<evidence type="ECO:0000313" key="3">
    <source>
        <dbReference type="RefSeq" id="XP_054945095.1"/>
    </source>
</evidence>